<feature type="compositionally biased region" description="Basic and acidic residues" evidence="1">
    <location>
        <begin position="322"/>
        <end position="333"/>
    </location>
</feature>
<dbReference type="Pfam" id="PF14111">
    <property type="entry name" value="DUF4283"/>
    <property type="match status" value="1"/>
</dbReference>
<feature type="region of interest" description="Disordered" evidence="1">
    <location>
        <begin position="316"/>
        <end position="340"/>
    </location>
</feature>
<dbReference type="EMBL" id="JAVIJP010000039">
    <property type="protein sequence ID" value="KAL3627156.1"/>
    <property type="molecule type" value="Genomic_DNA"/>
</dbReference>
<feature type="region of interest" description="Disordered" evidence="1">
    <location>
        <begin position="430"/>
        <end position="489"/>
    </location>
</feature>
<evidence type="ECO:0000256" key="1">
    <source>
        <dbReference type="SAM" id="MobiDB-lite"/>
    </source>
</evidence>
<comment type="caution">
    <text evidence="4">The sequence shown here is derived from an EMBL/GenBank/DDBJ whole genome shotgun (WGS) entry which is preliminary data.</text>
</comment>
<feature type="compositionally biased region" description="Basic and acidic residues" evidence="1">
    <location>
        <begin position="478"/>
        <end position="489"/>
    </location>
</feature>
<keyword evidence="2" id="KW-0812">Transmembrane</keyword>
<dbReference type="PANTHER" id="PTHR31286:SF99">
    <property type="entry name" value="DUF4283 DOMAIN-CONTAINING PROTEIN"/>
    <property type="match status" value="1"/>
</dbReference>
<dbReference type="PANTHER" id="PTHR31286">
    <property type="entry name" value="GLYCINE-RICH CELL WALL STRUCTURAL PROTEIN 1.8-LIKE"/>
    <property type="match status" value="1"/>
</dbReference>
<evidence type="ECO:0000313" key="4">
    <source>
        <dbReference type="EMBL" id="KAL3627156.1"/>
    </source>
</evidence>
<evidence type="ECO:0000313" key="5">
    <source>
        <dbReference type="Proteomes" id="UP001632038"/>
    </source>
</evidence>
<accession>A0ABD3CBG4</accession>
<dbReference type="InterPro" id="IPR025558">
    <property type="entry name" value="DUF4283"/>
</dbReference>
<organism evidence="4 5">
    <name type="scientific">Castilleja foliolosa</name>
    <dbReference type="NCBI Taxonomy" id="1961234"/>
    <lineage>
        <taxon>Eukaryota</taxon>
        <taxon>Viridiplantae</taxon>
        <taxon>Streptophyta</taxon>
        <taxon>Embryophyta</taxon>
        <taxon>Tracheophyta</taxon>
        <taxon>Spermatophyta</taxon>
        <taxon>Magnoliopsida</taxon>
        <taxon>eudicotyledons</taxon>
        <taxon>Gunneridae</taxon>
        <taxon>Pentapetalae</taxon>
        <taxon>asterids</taxon>
        <taxon>lamiids</taxon>
        <taxon>Lamiales</taxon>
        <taxon>Orobanchaceae</taxon>
        <taxon>Pedicularideae</taxon>
        <taxon>Castillejinae</taxon>
        <taxon>Castilleja</taxon>
    </lineage>
</organism>
<name>A0ABD3CBG4_9LAMI</name>
<keyword evidence="2" id="KW-0472">Membrane</keyword>
<evidence type="ECO:0000256" key="2">
    <source>
        <dbReference type="SAM" id="Phobius"/>
    </source>
</evidence>
<reference evidence="5" key="1">
    <citation type="journal article" date="2024" name="IScience">
        <title>Strigolactones Initiate the Formation of Haustorium-like Structures in Castilleja.</title>
        <authorList>
            <person name="Buerger M."/>
            <person name="Peterson D."/>
            <person name="Chory J."/>
        </authorList>
    </citation>
    <scope>NUCLEOTIDE SEQUENCE [LARGE SCALE GENOMIC DNA]</scope>
</reference>
<feature type="transmembrane region" description="Helical" evidence="2">
    <location>
        <begin position="654"/>
        <end position="679"/>
    </location>
</feature>
<keyword evidence="2" id="KW-1133">Transmembrane helix</keyword>
<dbReference type="AlphaFoldDB" id="A0ABD3CBG4"/>
<feature type="compositionally biased region" description="Basic residues" evidence="1">
    <location>
        <begin position="550"/>
        <end position="559"/>
    </location>
</feature>
<feature type="domain" description="DUF4283" evidence="3">
    <location>
        <begin position="78"/>
        <end position="160"/>
    </location>
</feature>
<evidence type="ECO:0000259" key="3">
    <source>
        <dbReference type="Pfam" id="PF14111"/>
    </source>
</evidence>
<proteinExistence type="predicted"/>
<protein>
    <recommendedName>
        <fullName evidence="3">DUF4283 domain-containing protein</fullName>
    </recommendedName>
</protein>
<dbReference type="InterPro" id="IPR040256">
    <property type="entry name" value="At4g02000-like"/>
</dbReference>
<sequence length="684" mass="78231">MPAATPEPPITSDLIDKNNPPINAIASYAQALNPRIGKETKDDWFRLKPIPLAKLTPVYINNAPACIISNLELDQAAKQLEGALVLKFSSGRPSLQEIKNHVNIFWGLSRDPVISLMDARHVLIITATPEDMVRAQCQVSHKINSSLFRISRWHRKYDLTKDSTIVPVWVSLPNLPIEFMNPAILEKFGNMIGKFLCIDERNTKLTNSLRARICVEMDVTRDLLRGMWMGDSKDDGFWQTMEYEGNLSFCDHCGLMGHTVGICRKLRVQNHIHTAHNKNMQQPTQILKRQANEKWQVKVNNNASEKHQNTEVITHSGSEMNIYKDKEDKDSASRPKSPTKIAERKELTTDNRFLLLQNNDEEIDEKNDDNDIVHITDNEDNTGVINNDDNTTANTKKISSEKHQEQIILDSQLSESQNLLNIMTNLKNMGADTSSPSLPQEGDNHLETTICNHDTINDKDIPETEKDMSIQDQPQLENNEKRESKIQNDEDKYYTLSDGNDIEDTNNEFIEDSVIDLGFQSDGAGQIDESNMGVNLHISAVNSDSESQKGRSKRKSKKKVIFDPSIKSPKHLRPEQGIPPFNMSMMIWNSRGLGFDYKKNQRFWISYTVVWFILNRNLLSYYLFKGGEKGTYGTRHPRLNFSTYISVSRWMYRILFISQFFPFRLILYELYGGALFLVLGPRGF</sequence>
<keyword evidence="5" id="KW-1185">Reference proteome</keyword>
<feature type="compositionally biased region" description="Basic and acidic residues" evidence="1">
    <location>
        <begin position="455"/>
        <end position="469"/>
    </location>
</feature>
<dbReference type="Proteomes" id="UP001632038">
    <property type="component" value="Unassembled WGS sequence"/>
</dbReference>
<gene>
    <name evidence="4" type="ORF">CASFOL_028519</name>
</gene>
<feature type="region of interest" description="Disordered" evidence="1">
    <location>
        <begin position="540"/>
        <end position="560"/>
    </location>
</feature>